<feature type="region of interest" description="Disordered" evidence="7">
    <location>
        <begin position="690"/>
        <end position="709"/>
    </location>
</feature>
<comment type="subcellular location">
    <subcellularLocation>
        <location evidence="1">Cytoplasm</location>
        <location evidence="1">P-body</location>
    </subcellularLocation>
</comment>
<dbReference type="EMBL" id="SDRB02010818">
    <property type="protein sequence ID" value="THG04054.1"/>
    <property type="molecule type" value="Genomic_DNA"/>
</dbReference>
<dbReference type="STRING" id="542762.A0A4S4DN81"/>
<feature type="region of interest" description="Disordered" evidence="7">
    <location>
        <begin position="987"/>
        <end position="1059"/>
    </location>
</feature>
<feature type="compositionally biased region" description="Polar residues" evidence="7">
    <location>
        <begin position="721"/>
        <end position="743"/>
    </location>
</feature>
<gene>
    <name evidence="10" type="ORF">TEA_004727</name>
</gene>
<dbReference type="InterPro" id="IPR036322">
    <property type="entry name" value="WD40_repeat_dom_sf"/>
</dbReference>
<dbReference type="InterPro" id="IPR015943">
    <property type="entry name" value="WD40/YVTN_repeat-like_dom_sf"/>
</dbReference>
<comment type="similarity">
    <text evidence="2">Belongs to the WD repeat EDC4 family.</text>
</comment>
<feature type="compositionally biased region" description="Pro residues" evidence="7">
    <location>
        <begin position="45"/>
        <end position="59"/>
    </location>
</feature>
<evidence type="ECO:0000256" key="6">
    <source>
        <dbReference type="ARBA" id="ARBA00023054"/>
    </source>
</evidence>
<evidence type="ECO:0000256" key="3">
    <source>
        <dbReference type="ARBA" id="ARBA00022490"/>
    </source>
</evidence>
<evidence type="ECO:0000256" key="2">
    <source>
        <dbReference type="ARBA" id="ARBA00009639"/>
    </source>
</evidence>
<organism evidence="10 11">
    <name type="scientific">Camellia sinensis var. sinensis</name>
    <name type="common">China tea</name>
    <dbReference type="NCBI Taxonomy" id="542762"/>
    <lineage>
        <taxon>Eukaryota</taxon>
        <taxon>Viridiplantae</taxon>
        <taxon>Streptophyta</taxon>
        <taxon>Embryophyta</taxon>
        <taxon>Tracheophyta</taxon>
        <taxon>Spermatophyta</taxon>
        <taxon>Magnoliopsida</taxon>
        <taxon>eudicotyledons</taxon>
        <taxon>Gunneridae</taxon>
        <taxon>Pentapetalae</taxon>
        <taxon>asterids</taxon>
        <taxon>Ericales</taxon>
        <taxon>Theaceae</taxon>
        <taxon>Camellia</taxon>
    </lineage>
</organism>
<dbReference type="InterPro" id="IPR049404">
    <property type="entry name" value="EDC4_C"/>
</dbReference>
<dbReference type="GO" id="GO:0000932">
    <property type="term" value="C:P-body"/>
    <property type="evidence" value="ECO:0007669"/>
    <property type="project" value="UniProtKB-SubCell"/>
</dbReference>
<feature type="compositionally biased region" description="Polar residues" evidence="7">
    <location>
        <begin position="73"/>
        <end position="84"/>
    </location>
</feature>
<feature type="compositionally biased region" description="Low complexity" evidence="7">
    <location>
        <begin position="1050"/>
        <end position="1059"/>
    </location>
</feature>
<keyword evidence="4" id="KW-0853">WD repeat</keyword>
<sequence>MASPGNQNQPGGPFDMHKFFKPSPNPISPNPNANLSSSPFSPSSAYPPPPSSSYPPPTGPYQFHQPQFHIPSYPQQDHQRSISYPTPPLQSPPPHHLPPQNPNAGARLMALLSAPPSTLELPQLPTVPPIAPIQPSSSGSSDFSMPMPSNVPILPAVPLAPNVNPGVIAHSAPMRMASSKLPKGRHLIGDRAVYDIDVRMEGEVQPQLEVTPITKYVSDPGLVLGRQIAVNKTYICYGLKMGAIRVLNINTALRSLLKGLAQRVTDMAFFAEDVHLLASASIVGRVYVWKITEGPDEEDKPQITGKIVIAIQIVGEGDSVHPRVCWHCHKQEVLVVGIGKRVLRIDTTKVGKGEVFSAEEPLKCPVDNLIDGIQFVGTHVEHNIFLCILLLWNQGIHIGFPCGAGCESLLGAPYLASQNCWDCRISFPPKGIWTVEVSSKLAVFRLGAAKYGHHILLHRIVGTVGFLFLQKGFGQLKSVLSWQFSGNVFAMPIKIWEDRKLQPLVVLRPHDGQPVNSVTFLTAPHRPDHIILITGGPLNREVKIWASASEEGWLLPSDSESWQCTQTLDLKSSSESRVEEVFFNQVVALSQAGLLLLANAKKNAIYAVHLEYGYNPAATRMDYIAEFTVTMPILSFTGTSDLLPHGEHIVQVYCVQTQAIQQYALDLSQCLPPPLENVVLEKSDSSVLRDATSMEGVTTSETSGSKPTEISLASSVPKLSVNDSGSESAPITITRNPMGSTSMDTATSAEFATFEPRPISLPTVSSNNDVSCIASPPLPLSPKLSGKLSGFRSPTNGFEPGPVLDDRGGDQQAIEYSVDRQMDTVHTNLSDVPSLDDDSKNGENKGVRDDITSVLNQHIKFKHPTHLVTPSEILMATSSSESPHVIEQKSEGEPNIQDVVVNSDVRNVEVDVKVVGETGSSQNNEIGSQVESPNLVPENKERVFCSQASDLGIEMARECSVLSSEMYIVEESQQLDGANVSEALAQPSNVEEEVHDSTKDASGKNVGSAMPAAVPQQMTPTTKGKKQKGKNAQGSGPSSPIPSAFNSTDSSEPGVSSSIPSVEAVSAKIMAMQEMLNQLTTMQKEMQKQMTVMVAVPVTKEGRRLEASLGRSMEKAVKANSDALWARFQEESAKQDKLARERTQQITSLITNCINKDLPAMVEKSVKKELAAVGPAIARTISPAIEKSVSAAIVDSFQRGVGDKAVNQLEKSVNSKLETTVARQIQAQFQTSGKQALQDALKSSLDGSVIPAFETSCKAMFEQVDATFQKGMFEHTTAAQQQFESIHSPLALALRDAINSASTVTQTLSGELADGQRKLLALAVAGANSKAVNPLVTQLSNGPLGGLHDKFEAPLDPTKELSRLISEHKYEEAFTTALQRSDVSIVSWLCSQVDLQGILSMVPLPLSQGVLLSLLQQVACDISKDTTRKLGWMTDVAVVINPADPMIAVHVRPIFEQVYQILSHHRSLPTTSSAEISSIRLVMHVINSMLMTCK</sequence>
<dbReference type="SUPFAM" id="SSF50978">
    <property type="entry name" value="WD40 repeat-like"/>
    <property type="match status" value="1"/>
</dbReference>
<feature type="domain" description="Enhancer of mRNA-decapping protein 4 WD40 repeat region" evidence="8">
    <location>
        <begin position="493"/>
        <end position="611"/>
    </location>
</feature>
<evidence type="ECO:0008006" key="12">
    <source>
        <dbReference type="Google" id="ProtNLM"/>
    </source>
</evidence>
<feature type="region of interest" description="Disordered" evidence="7">
    <location>
        <begin position="718"/>
        <end position="743"/>
    </location>
</feature>
<dbReference type="PANTHER" id="PTHR15598:SF5">
    <property type="entry name" value="ENHANCER OF MRNA-DECAPPING PROTEIN 4"/>
    <property type="match status" value="1"/>
</dbReference>
<feature type="compositionally biased region" description="Polar residues" evidence="7">
    <location>
        <begin position="695"/>
        <end position="709"/>
    </location>
</feature>
<dbReference type="PANTHER" id="PTHR15598">
    <property type="entry name" value="ENHANCER OF MRNA-DECAPPING PROTEIN 4"/>
    <property type="match status" value="1"/>
</dbReference>
<keyword evidence="11" id="KW-1185">Reference proteome</keyword>
<feature type="compositionally biased region" description="Low complexity" evidence="7">
    <location>
        <begin position="30"/>
        <end position="44"/>
    </location>
</feature>
<evidence type="ECO:0000256" key="4">
    <source>
        <dbReference type="ARBA" id="ARBA00022574"/>
    </source>
</evidence>
<evidence type="ECO:0000313" key="10">
    <source>
        <dbReference type="EMBL" id="THG04054.1"/>
    </source>
</evidence>
<protein>
    <recommendedName>
        <fullName evidence="12">Enhancer of mRNA-decapping protein 4 WD40 repeat region domain-containing protein</fullName>
    </recommendedName>
</protein>
<keyword evidence="5" id="KW-0677">Repeat</keyword>
<feature type="region of interest" description="Disordered" evidence="7">
    <location>
        <begin position="1"/>
        <end position="104"/>
    </location>
</feature>
<feature type="region of interest" description="Disordered" evidence="7">
    <location>
        <begin position="825"/>
        <end position="847"/>
    </location>
</feature>
<dbReference type="InterPro" id="IPR044938">
    <property type="entry name" value="EDC4_C_sf"/>
</dbReference>
<dbReference type="InterPro" id="IPR032401">
    <property type="entry name" value="EDC4_WD40"/>
</dbReference>
<keyword evidence="3" id="KW-0963">Cytoplasm</keyword>
<evidence type="ECO:0000256" key="5">
    <source>
        <dbReference type="ARBA" id="ARBA00022737"/>
    </source>
</evidence>
<proteinExistence type="inferred from homology"/>
<accession>A0A4S4DN81</accession>
<feature type="compositionally biased region" description="Polar residues" evidence="7">
    <location>
        <begin position="1"/>
        <end position="10"/>
    </location>
</feature>
<dbReference type="Pfam" id="PF16529">
    <property type="entry name" value="Ge1_WD40"/>
    <property type="match status" value="2"/>
</dbReference>
<evidence type="ECO:0000259" key="8">
    <source>
        <dbReference type="Pfam" id="PF16529"/>
    </source>
</evidence>
<name>A0A4S4DN81_CAMSN</name>
<reference evidence="10 11" key="1">
    <citation type="journal article" date="2018" name="Proc. Natl. Acad. Sci. U.S.A.">
        <title>Draft genome sequence of Camellia sinensis var. sinensis provides insights into the evolution of the tea genome and tea quality.</title>
        <authorList>
            <person name="Wei C."/>
            <person name="Yang H."/>
            <person name="Wang S."/>
            <person name="Zhao J."/>
            <person name="Liu C."/>
            <person name="Gao L."/>
            <person name="Xia E."/>
            <person name="Lu Y."/>
            <person name="Tai Y."/>
            <person name="She G."/>
            <person name="Sun J."/>
            <person name="Cao H."/>
            <person name="Tong W."/>
            <person name="Gao Q."/>
            <person name="Li Y."/>
            <person name="Deng W."/>
            <person name="Jiang X."/>
            <person name="Wang W."/>
            <person name="Chen Q."/>
            <person name="Zhang S."/>
            <person name="Li H."/>
            <person name="Wu J."/>
            <person name="Wang P."/>
            <person name="Li P."/>
            <person name="Shi C."/>
            <person name="Zheng F."/>
            <person name="Jian J."/>
            <person name="Huang B."/>
            <person name="Shan D."/>
            <person name="Shi M."/>
            <person name="Fang C."/>
            <person name="Yue Y."/>
            <person name="Li F."/>
            <person name="Li D."/>
            <person name="Wei S."/>
            <person name="Han B."/>
            <person name="Jiang C."/>
            <person name="Yin Y."/>
            <person name="Xia T."/>
            <person name="Zhang Z."/>
            <person name="Bennetzen J.L."/>
            <person name="Zhao S."/>
            <person name="Wan X."/>
        </authorList>
    </citation>
    <scope>NUCLEOTIDE SEQUENCE [LARGE SCALE GENOMIC DNA]</scope>
    <source>
        <strain evidence="11">cv. Shuchazao</strain>
        <tissue evidence="10">Leaf</tissue>
    </source>
</reference>
<dbReference type="Gene3D" id="2.130.10.10">
    <property type="entry name" value="YVTN repeat-like/Quinoprotein amine dehydrogenase"/>
    <property type="match status" value="1"/>
</dbReference>
<feature type="domain" description="Enhancer of mRNA-decapping protein 4 WD40 repeat region" evidence="8">
    <location>
        <begin position="210"/>
        <end position="326"/>
    </location>
</feature>
<evidence type="ECO:0000256" key="1">
    <source>
        <dbReference type="ARBA" id="ARBA00004201"/>
    </source>
</evidence>
<keyword evidence="6" id="KW-0175">Coiled coil</keyword>
<dbReference type="InterPro" id="IPR045152">
    <property type="entry name" value="EDC4-like"/>
</dbReference>
<dbReference type="Proteomes" id="UP000306102">
    <property type="component" value="Unassembled WGS sequence"/>
</dbReference>
<evidence type="ECO:0000313" key="11">
    <source>
        <dbReference type="Proteomes" id="UP000306102"/>
    </source>
</evidence>
<comment type="caution">
    <text evidence="10">The sequence shown here is derived from an EMBL/GenBank/DDBJ whole genome shotgun (WGS) entry which is preliminary data.</text>
</comment>
<feature type="compositionally biased region" description="Basic and acidic residues" evidence="7">
    <location>
        <begin position="837"/>
        <end position="847"/>
    </location>
</feature>
<evidence type="ECO:0000256" key="7">
    <source>
        <dbReference type="SAM" id="MobiDB-lite"/>
    </source>
</evidence>
<dbReference type="Gene3D" id="1.10.220.100">
    <property type="entry name" value="conserved c-terminal region of ge- 1"/>
    <property type="match status" value="1"/>
</dbReference>
<evidence type="ECO:0000259" key="9">
    <source>
        <dbReference type="Pfam" id="PF21289"/>
    </source>
</evidence>
<feature type="compositionally biased region" description="Pro residues" evidence="7">
    <location>
        <begin position="85"/>
        <end position="101"/>
    </location>
</feature>
<dbReference type="FunFam" id="1.10.220.100:FF:000001">
    <property type="entry name" value="Enhancer of mRNA-decapping protein 4"/>
    <property type="match status" value="1"/>
</dbReference>
<dbReference type="Pfam" id="PF21289">
    <property type="entry name" value="EDC4_C"/>
    <property type="match status" value="1"/>
</dbReference>
<dbReference type="GO" id="GO:0031087">
    <property type="term" value="P:deadenylation-independent decapping of nuclear-transcribed mRNA"/>
    <property type="evidence" value="ECO:0007669"/>
    <property type="project" value="InterPro"/>
</dbReference>
<feature type="domain" description="Enhancer of mRNA-decapping protein 4 C-terminal" evidence="9">
    <location>
        <begin position="1363"/>
        <end position="1466"/>
    </location>
</feature>